<evidence type="ECO:0000313" key="6">
    <source>
        <dbReference type="Proteomes" id="UP001054252"/>
    </source>
</evidence>
<evidence type="ECO:0000256" key="2">
    <source>
        <dbReference type="SAM" id="MobiDB-lite"/>
    </source>
</evidence>
<dbReference type="Gene3D" id="1.10.555.10">
    <property type="entry name" value="Rho GTPase activation protein"/>
    <property type="match status" value="1"/>
</dbReference>
<feature type="region of interest" description="Disordered" evidence="2">
    <location>
        <begin position="1"/>
        <end position="45"/>
    </location>
</feature>
<dbReference type="AlphaFoldDB" id="A0AAV5L4X8"/>
<keyword evidence="1" id="KW-0343">GTPase activation</keyword>
<evidence type="ECO:0000259" key="3">
    <source>
        <dbReference type="PROSITE" id="PS50108"/>
    </source>
</evidence>
<dbReference type="InterPro" id="IPR000198">
    <property type="entry name" value="RhoGAP_dom"/>
</dbReference>
<dbReference type="SMART" id="SM00324">
    <property type="entry name" value="RhoGAP"/>
    <property type="match status" value="1"/>
</dbReference>
<dbReference type="Proteomes" id="UP001054252">
    <property type="component" value="Unassembled WGS sequence"/>
</dbReference>
<dbReference type="CDD" id="cd00159">
    <property type="entry name" value="RhoGAP"/>
    <property type="match status" value="1"/>
</dbReference>
<dbReference type="Pfam" id="PF00620">
    <property type="entry name" value="RhoGAP"/>
    <property type="match status" value="1"/>
</dbReference>
<dbReference type="SMART" id="SM00285">
    <property type="entry name" value="PBD"/>
    <property type="match status" value="1"/>
</dbReference>
<name>A0AAV5L4X8_9ROSI</name>
<dbReference type="InterPro" id="IPR036936">
    <property type="entry name" value="CRIB_dom_sf"/>
</dbReference>
<evidence type="ECO:0000313" key="5">
    <source>
        <dbReference type="EMBL" id="GKV31827.1"/>
    </source>
</evidence>
<dbReference type="GO" id="GO:0005096">
    <property type="term" value="F:GTPase activator activity"/>
    <property type="evidence" value="ECO:0007669"/>
    <property type="project" value="UniProtKB-KW"/>
</dbReference>
<dbReference type="Pfam" id="PF00786">
    <property type="entry name" value="PBD"/>
    <property type="match status" value="1"/>
</dbReference>
<feature type="compositionally biased region" description="Basic and acidic residues" evidence="2">
    <location>
        <begin position="33"/>
        <end position="45"/>
    </location>
</feature>
<gene>
    <name evidence="5" type="ORF">SLEP1_g40490</name>
</gene>
<keyword evidence="6" id="KW-1185">Reference proteome</keyword>
<sequence>MTKNDGSYPHAFINSGLATGDNRAQETNPEEEREGRRGERKEKDKEGDQLSLLTLLVVAFRKSLIGCSFSSSKEFCSMEIGVPTNIKHVAHVTFDRFNGFLGLPVEFELEVPKRAPNANTIVFGVSTESMQPSFDSRENSVPTILLLMQKHLYAQGGLQVLVEGIFRSNAENGQEEYVREQLNLGVVPDDIDVHCLAGLIKAWFRKLPRGVLDTLSAEQVMQSQTEEECARLVRLLSPTKAALLDWAINLMADVAQMGHLIKMNARNIAMLFAPNMTQVMNFLTMLIIKTLREREDSMVESALASYLEPFDKNGHQSSSQVYPENAVEEIHNGNEEEVFLTEEPPIESPTHSTREESTTKGNCQGLLMSIKNIIPFGYQCLVDNSPWQVLSQVSSLTTKLQQSGLTSSKGKSKKGQSILKLKKISTKVNERHIVCVAGAVENNSKRMGLVSCPNSRAELFEA</sequence>
<organism evidence="5 6">
    <name type="scientific">Rubroshorea leprosula</name>
    <dbReference type="NCBI Taxonomy" id="152421"/>
    <lineage>
        <taxon>Eukaryota</taxon>
        <taxon>Viridiplantae</taxon>
        <taxon>Streptophyta</taxon>
        <taxon>Embryophyta</taxon>
        <taxon>Tracheophyta</taxon>
        <taxon>Spermatophyta</taxon>
        <taxon>Magnoliopsida</taxon>
        <taxon>eudicotyledons</taxon>
        <taxon>Gunneridae</taxon>
        <taxon>Pentapetalae</taxon>
        <taxon>rosids</taxon>
        <taxon>malvids</taxon>
        <taxon>Malvales</taxon>
        <taxon>Dipterocarpaceae</taxon>
        <taxon>Rubroshorea</taxon>
    </lineage>
</organism>
<evidence type="ECO:0000259" key="4">
    <source>
        <dbReference type="PROSITE" id="PS50238"/>
    </source>
</evidence>
<dbReference type="PANTHER" id="PTHR23177:SF64">
    <property type="entry name" value="RHO GTPASE-ACTIVATING PROTEIN 1"/>
    <property type="match status" value="1"/>
</dbReference>
<dbReference type="InterPro" id="IPR000095">
    <property type="entry name" value="CRIB_dom"/>
</dbReference>
<dbReference type="SUPFAM" id="SSF48350">
    <property type="entry name" value="GTPase activation domain, GAP"/>
    <property type="match status" value="1"/>
</dbReference>
<dbReference type="InterPro" id="IPR008936">
    <property type="entry name" value="Rho_GTPase_activation_prot"/>
</dbReference>
<dbReference type="EMBL" id="BPVZ01000093">
    <property type="protein sequence ID" value="GKV31827.1"/>
    <property type="molecule type" value="Genomic_DNA"/>
</dbReference>
<dbReference type="Gene3D" id="3.90.810.10">
    <property type="entry name" value="CRIB domain"/>
    <property type="match status" value="1"/>
</dbReference>
<evidence type="ECO:0000256" key="1">
    <source>
        <dbReference type="ARBA" id="ARBA00022468"/>
    </source>
</evidence>
<feature type="domain" description="CRIB" evidence="3">
    <location>
        <begin position="80"/>
        <end position="93"/>
    </location>
</feature>
<reference evidence="5 6" key="1">
    <citation type="journal article" date="2021" name="Commun. Biol.">
        <title>The genome of Shorea leprosula (Dipterocarpaceae) highlights the ecological relevance of drought in aseasonal tropical rainforests.</title>
        <authorList>
            <person name="Ng K.K.S."/>
            <person name="Kobayashi M.J."/>
            <person name="Fawcett J.A."/>
            <person name="Hatakeyama M."/>
            <person name="Paape T."/>
            <person name="Ng C.H."/>
            <person name="Ang C.C."/>
            <person name="Tnah L.H."/>
            <person name="Lee C.T."/>
            <person name="Nishiyama T."/>
            <person name="Sese J."/>
            <person name="O'Brien M.J."/>
            <person name="Copetti D."/>
            <person name="Mohd Noor M.I."/>
            <person name="Ong R.C."/>
            <person name="Putra M."/>
            <person name="Sireger I.Z."/>
            <person name="Indrioko S."/>
            <person name="Kosugi Y."/>
            <person name="Izuno A."/>
            <person name="Isagi Y."/>
            <person name="Lee S.L."/>
            <person name="Shimizu K.K."/>
        </authorList>
    </citation>
    <scope>NUCLEOTIDE SEQUENCE [LARGE SCALE GENOMIC DNA]</scope>
    <source>
        <strain evidence="5">214</strain>
    </source>
</reference>
<dbReference type="InterPro" id="IPR044785">
    <property type="entry name" value="RopGAP1-5"/>
</dbReference>
<dbReference type="PANTHER" id="PTHR23177">
    <property type="entry name" value="MKIAA1688 PROTEIN"/>
    <property type="match status" value="1"/>
</dbReference>
<dbReference type="PROSITE" id="PS50238">
    <property type="entry name" value="RHOGAP"/>
    <property type="match status" value="1"/>
</dbReference>
<comment type="caution">
    <text evidence="5">The sequence shown here is derived from an EMBL/GenBank/DDBJ whole genome shotgun (WGS) entry which is preliminary data.</text>
</comment>
<feature type="domain" description="Rho-GAP" evidence="4">
    <location>
        <begin position="125"/>
        <end position="310"/>
    </location>
</feature>
<dbReference type="GO" id="GO:0007165">
    <property type="term" value="P:signal transduction"/>
    <property type="evidence" value="ECO:0007669"/>
    <property type="project" value="InterPro"/>
</dbReference>
<accession>A0AAV5L4X8</accession>
<protein>
    <submittedName>
        <fullName evidence="5">Uncharacterized protein</fullName>
    </submittedName>
</protein>
<dbReference type="PROSITE" id="PS50108">
    <property type="entry name" value="CRIB"/>
    <property type="match status" value="1"/>
</dbReference>
<proteinExistence type="predicted"/>